<comment type="caution">
    <text evidence="1">The sequence shown here is derived from an EMBL/GenBank/DDBJ whole genome shotgun (WGS) entry which is preliminary data.</text>
</comment>
<evidence type="ECO:0000313" key="1">
    <source>
        <dbReference type="EMBL" id="RGL12135.1"/>
    </source>
</evidence>
<name>A0A3E4QY89_9ACTN</name>
<accession>A0A3E4QY89</accession>
<gene>
    <name evidence="1" type="ORF">DXC81_00220</name>
</gene>
<proteinExistence type="predicted"/>
<evidence type="ECO:0008006" key="3">
    <source>
        <dbReference type="Google" id="ProtNLM"/>
    </source>
</evidence>
<evidence type="ECO:0000313" key="2">
    <source>
        <dbReference type="Proteomes" id="UP000260943"/>
    </source>
</evidence>
<sequence>MTMNTMPGKRSRADMQGAFEGMHASEDMYEKVMARASHRGRKRGGAPKIAVVATVALAAALAAGGTAYAVLGGDFFFRGWGDHGHGQVNTWTVDGDGVYSRTFGTVDEGELTDELKASVEYAGRAVEAHGYTLLVESVLVDDLGCGAATFTLSNPDGIKINPAYGMPGDAVFDDTSDLRLLPTEFGDGTFASDYVVYDAEASTDTEVRGTIYFNAWNGADSVASGIKWVLNFNDEDVTTDVFVPAKTIKSREFKTADGVRAMVSPIALVIDGESVMEAHDNLYGVDPLIIHNLSVTMEDGTNLVITDDDARAYNIFGSCLRGEDGVNLETVYRPTQLLVPEIIAGVNASGDLCHTDGQNEAWQAEFLPTA</sequence>
<dbReference type="AlphaFoldDB" id="A0A3E4QY89"/>
<reference evidence="1 2" key="1">
    <citation type="submission" date="2018-08" db="EMBL/GenBank/DDBJ databases">
        <title>A genome reference for cultivated species of the human gut microbiota.</title>
        <authorList>
            <person name="Zou Y."/>
            <person name="Xue W."/>
            <person name="Luo G."/>
        </authorList>
    </citation>
    <scope>NUCLEOTIDE SEQUENCE [LARGE SCALE GENOMIC DNA]</scope>
    <source>
        <strain evidence="1 2">TF08-14</strain>
    </source>
</reference>
<dbReference type="Proteomes" id="UP000260943">
    <property type="component" value="Unassembled WGS sequence"/>
</dbReference>
<dbReference type="EMBL" id="QSRJ01000001">
    <property type="protein sequence ID" value="RGL12135.1"/>
    <property type="molecule type" value="Genomic_DNA"/>
</dbReference>
<protein>
    <recommendedName>
        <fullName evidence="3">DUF4179 domain-containing protein</fullName>
    </recommendedName>
</protein>
<organism evidence="1 2">
    <name type="scientific">Collinsella tanakaei</name>
    <dbReference type="NCBI Taxonomy" id="626935"/>
    <lineage>
        <taxon>Bacteria</taxon>
        <taxon>Bacillati</taxon>
        <taxon>Actinomycetota</taxon>
        <taxon>Coriobacteriia</taxon>
        <taxon>Coriobacteriales</taxon>
        <taxon>Coriobacteriaceae</taxon>
        <taxon>Collinsella</taxon>
    </lineage>
</organism>